<dbReference type="Pfam" id="PF13395">
    <property type="entry name" value="HNH_4"/>
    <property type="match status" value="1"/>
</dbReference>
<dbReference type="HAMAP" id="MF_01480">
    <property type="entry name" value="Cas9"/>
    <property type="match status" value="1"/>
</dbReference>
<protein>
    <recommendedName>
        <fullName evidence="12">CRISPR-associated endonuclease Cas9</fullName>
        <ecNumber evidence="12">3.1.-.-</ecNumber>
    </recommendedName>
</protein>
<dbReference type="GO" id="GO:0051607">
    <property type="term" value="P:defense response to virus"/>
    <property type="evidence" value="ECO:0007669"/>
    <property type="project" value="UniProtKB-UniRule"/>
</dbReference>
<feature type="compositionally biased region" description="Low complexity" evidence="13">
    <location>
        <begin position="1073"/>
        <end position="1095"/>
    </location>
</feature>
<sequence>MPKPYRLALDVGATSIGWCALELGSEKLEPAGILRMGVRVFPDGRDPQSGTSLAMDRRLARGARRRRDRFLERRRRLLAALVRLKLVPADGVGRTAQAALDPYALRAAALERALAPLELGRVLFHLNQRRGFRSSRKGGEAPDEAGKIAEGVSRLEDQITAAGVATLGAWLAVRRRRRTPDLRPGEDKALYTVRARLEGAGAKAQYRFYPSRTLAEREFDHIRQAQALHHPAITPQDWDHLRGVIFHQRPLKPVDPGRCTFFPEDMRLAWAHPVAQRFRMVQEVANLRVLARGRPPRKLAPEQRTALLDRLAVKKDLTFTAIASLLGLAEGEVLNLSDERRDRLAGDGTSAALSAKKAFGKLWFGLAPEDQDEVVRRLLETEREDDLLPWLRDRFGLTEDQAKAVSAAPLPEGHCRLGRRAITALLPRMEEQGEDYAKAAAAIGLHHSDLRGTGQGLATLPPYAEVPALERFLSFGTGEEKDQDPFVRIGRIANPTVHIGLNQIRTLVNDLIREYGKPHDIVVELARDLNDSAEDRRKRLREQAENQRANDRRRRQLADLGRPVTGDNLIRLRLYDELPFDGVQRRCVYTGEPIGLTRLFDGDIDIDHILPYSRTLDDSVANRILCVRHANRDKRNQSPWEAYGDGRRAGYDWADILDRVWRLPRNKQWRFQPDAMDRFDDQDRFLERHMNDTRYLSRLARQYLGCLYDLRVEGERVRAMPGTLVGLLRRKWGLNALLALDGEKNRNDQRHHAVDAAVIAILDQGTIQAVQRAAKVAEDKDLDRLLEDFDPRHNWFRDHVRDHLARIVVSVKPDHGVTGRLHEDTNYGILPAARPEDDPEGKRAPYVRAGHTLVYRKGFDTLTPAEVARIRDPLLRGALQTHIASEAIQGRDHRQALQTFVERTDHAWQGLRHVRLTKPEASFEVIRHRRTGAPYRAIVPGDNLCVDVVRLPDGRWMGQAVTLFAAARQAGSGGRLHPPGPDVVMRVYKGDMIRLVQDGRLQVMRVWRLEVANQRLRLAPHQEGGEMDKRHNDPDDPFRWTFASFDTLRRKAARKVVVTPSGRLRDPGPPPDAVSGADPAPSAPALLAPASSAVE</sequence>
<feature type="compositionally biased region" description="Basic and acidic residues" evidence="13">
    <location>
        <begin position="536"/>
        <end position="550"/>
    </location>
</feature>
<evidence type="ECO:0000256" key="9">
    <source>
        <dbReference type="ARBA" id="ARBA00023125"/>
    </source>
</evidence>
<dbReference type="GO" id="GO:0043571">
    <property type="term" value="P:maintenance of CRISPR repeat elements"/>
    <property type="evidence" value="ECO:0007669"/>
    <property type="project" value="UniProtKB-UniRule"/>
</dbReference>
<dbReference type="GO" id="GO:0016787">
    <property type="term" value="F:hydrolase activity"/>
    <property type="evidence" value="ECO:0007669"/>
    <property type="project" value="UniProtKB-KW"/>
</dbReference>
<dbReference type="InterPro" id="IPR003615">
    <property type="entry name" value="HNH_nuc"/>
</dbReference>
<evidence type="ECO:0000256" key="7">
    <source>
        <dbReference type="ARBA" id="ARBA00022884"/>
    </source>
</evidence>
<keyword evidence="10" id="KW-0464">Manganese</keyword>
<keyword evidence="5 12" id="KW-0378">Hydrolase</keyword>
<keyword evidence="6" id="KW-0460">Magnesium</keyword>
<dbReference type="PROSITE" id="PS51749">
    <property type="entry name" value="HNH_CAS9"/>
    <property type="match status" value="1"/>
</dbReference>
<dbReference type="Pfam" id="PF18470">
    <property type="entry name" value="Cas9_a"/>
    <property type="match status" value="1"/>
</dbReference>
<feature type="active site" description="For RuvC-like nuclease domain" evidence="12">
    <location>
        <position position="10"/>
    </location>
</feature>
<evidence type="ECO:0000256" key="13">
    <source>
        <dbReference type="SAM" id="MobiDB-lite"/>
    </source>
</evidence>
<dbReference type="Gene3D" id="3.30.420.10">
    <property type="entry name" value="Ribonuclease H-like superfamily/Ribonuclease H"/>
    <property type="match status" value="3"/>
</dbReference>
<evidence type="ECO:0000256" key="11">
    <source>
        <dbReference type="ARBA" id="ARBA00046380"/>
    </source>
</evidence>
<dbReference type="GO" id="GO:0003677">
    <property type="term" value="F:DNA binding"/>
    <property type="evidence" value="ECO:0007669"/>
    <property type="project" value="UniProtKB-UniRule"/>
</dbReference>
<keyword evidence="8 12" id="KW-0051">Antiviral defense</keyword>
<dbReference type="EC" id="3.1.-.-" evidence="12"/>
<comment type="caution">
    <text evidence="15">The sequence shown here is derived from an EMBL/GenBank/DDBJ whole genome shotgun (WGS) entry which is preliminary data.</text>
</comment>
<dbReference type="InterPro" id="IPR033114">
    <property type="entry name" value="HNH_CAS9"/>
</dbReference>
<keyword evidence="4 12" id="KW-0255">Endonuclease</keyword>
<reference evidence="15 16" key="1">
    <citation type="submission" date="2019-06" db="EMBL/GenBank/DDBJ databases">
        <title>Genomic Encyclopedia of Type Strains, Phase IV (KMG-V): Genome sequencing to study the core and pangenomes of soil and plant-associated prokaryotes.</title>
        <authorList>
            <person name="Whitman W."/>
        </authorList>
    </citation>
    <scope>NUCLEOTIDE SEQUENCE [LARGE SCALE GENOMIC DNA]</scope>
    <source>
        <strain evidence="15 16">BR 11880</strain>
    </source>
</reference>
<keyword evidence="9 12" id="KW-0238">DNA-binding</keyword>
<name>A0A560FBM4_9PROT</name>
<organism evidence="15 16">
    <name type="scientific">Nitrospirillum amazonense</name>
    <dbReference type="NCBI Taxonomy" id="28077"/>
    <lineage>
        <taxon>Bacteria</taxon>
        <taxon>Pseudomonadati</taxon>
        <taxon>Pseudomonadota</taxon>
        <taxon>Alphaproteobacteria</taxon>
        <taxon>Rhodospirillales</taxon>
        <taxon>Azospirillaceae</taxon>
        <taxon>Nitrospirillum</taxon>
    </lineage>
</organism>
<gene>
    <name evidence="12" type="primary">cas9</name>
    <name evidence="15" type="ORF">FBZ89_10869</name>
</gene>
<comment type="cofactor">
    <cofactor evidence="1">
        <name>Mg(2+)</name>
        <dbReference type="ChEBI" id="CHEBI:18420"/>
    </cofactor>
</comment>
<dbReference type="RefSeq" id="WP_145750687.1">
    <property type="nucleotide sequence ID" value="NZ_VITN01000008.1"/>
</dbReference>
<dbReference type="Proteomes" id="UP000319859">
    <property type="component" value="Unassembled WGS sequence"/>
</dbReference>
<keyword evidence="3" id="KW-0479">Metal-binding</keyword>
<dbReference type="InterPro" id="IPR040619">
    <property type="entry name" value="Cas9_alpha-helical_lobe"/>
</dbReference>
<dbReference type="InterPro" id="IPR036397">
    <property type="entry name" value="RNaseH_sf"/>
</dbReference>
<dbReference type="AlphaFoldDB" id="A0A560FBM4"/>
<comment type="domain">
    <text evidence="12">Has 2 endonuclease domains. The discontinuous RuvC-like domain cleaves the target DNA noncomplementary to crRNA while the HNH nuclease domain cleaves the target DNA complementary to crRNA.</text>
</comment>
<evidence type="ECO:0000256" key="10">
    <source>
        <dbReference type="ARBA" id="ARBA00023211"/>
    </source>
</evidence>
<evidence type="ECO:0000256" key="5">
    <source>
        <dbReference type="ARBA" id="ARBA00022801"/>
    </source>
</evidence>
<dbReference type="OrthoDB" id="9777169at2"/>
<evidence type="ECO:0000259" key="14">
    <source>
        <dbReference type="PROSITE" id="PS51749"/>
    </source>
</evidence>
<dbReference type="GO" id="GO:0003723">
    <property type="term" value="F:RNA binding"/>
    <property type="evidence" value="ECO:0007669"/>
    <property type="project" value="UniProtKB-UniRule"/>
</dbReference>
<evidence type="ECO:0000313" key="16">
    <source>
        <dbReference type="Proteomes" id="UP000319859"/>
    </source>
</evidence>
<dbReference type="GO" id="GO:0046872">
    <property type="term" value="F:metal ion binding"/>
    <property type="evidence" value="ECO:0007669"/>
    <property type="project" value="UniProtKB-UniRule"/>
</dbReference>
<dbReference type="GO" id="GO:0004519">
    <property type="term" value="F:endonuclease activity"/>
    <property type="evidence" value="ECO:0007669"/>
    <property type="project" value="UniProtKB-UniRule"/>
</dbReference>
<feature type="region of interest" description="Disordered" evidence="13">
    <location>
        <begin position="536"/>
        <end position="558"/>
    </location>
</feature>
<keyword evidence="2 12" id="KW-0540">Nuclease</keyword>
<feature type="active site" description="Proton acceptor for HNH nuclease domain" evidence="12">
    <location>
        <position position="608"/>
    </location>
</feature>
<dbReference type="EMBL" id="VITN01000008">
    <property type="protein sequence ID" value="TWB19013.1"/>
    <property type="molecule type" value="Genomic_DNA"/>
</dbReference>
<evidence type="ECO:0000256" key="2">
    <source>
        <dbReference type="ARBA" id="ARBA00022722"/>
    </source>
</evidence>
<comment type="caution">
    <text evidence="12">Lacks conserved residue(s) required for the propagation of feature annotation.</text>
</comment>
<evidence type="ECO:0000256" key="8">
    <source>
        <dbReference type="ARBA" id="ARBA00023118"/>
    </source>
</evidence>
<feature type="domain" description="HNH Cas9-type" evidence="14">
    <location>
        <begin position="529"/>
        <end position="690"/>
    </location>
</feature>
<evidence type="ECO:0000256" key="12">
    <source>
        <dbReference type="HAMAP-Rule" id="MF_01480"/>
    </source>
</evidence>
<dbReference type="NCBIfam" id="TIGR01865">
    <property type="entry name" value="cas_Csn1"/>
    <property type="match status" value="1"/>
</dbReference>
<keyword evidence="7 12" id="KW-0694">RNA-binding</keyword>
<dbReference type="Pfam" id="PF18541">
    <property type="entry name" value="RuvC_III"/>
    <property type="match status" value="1"/>
</dbReference>
<comment type="subunit">
    <text evidence="11 12">Monomer. Binds crRNA and tracrRNA.</text>
</comment>
<comment type="function">
    <text evidence="12">CRISPR (clustered regularly interspaced short palindromic repeat) is an adaptive immune system that provides protection against mobile genetic elements (viruses, transposable elements and conjugative plasmids). CRISPR clusters contain spacers, sequences complementary to antecedent mobile elements, and target invading nucleic acids. CRISPR clusters are transcribed and processed into CRISPR RNA (crRNA). In type II CRISPR systems correct processing of pre-crRNA requires a trans-encoded small RNA (tracrRNA), endogenous ribonuclease 3 (rnc) and this protein. The tracrRNA serves as a guide for ribonuclease 3-aided processing of pre-crRNA. Subsequently Cas9/crRNA/tracrRNA endonucleolytically cleaves linear or circular dsDNA target complementary to the spacer; Cas9 is inactive in the absence of the 2 guide RNAs (gRNA). Cas9 recognizes the protospacer adjacent motif (PAM) in the CRISPR repeat sequences to help distinguish self versus nonself, as targets within the bacterial CRISPR locus do not have PAMs. PAM recognition is also required for catalytic activity.</text>
</comment>
<dbReference type="InterPro" id="IPR028629">
    <property type="entry name" value="Cas9"/>
</dbReference>
<evidence type="ECO:0000256" key="4">
    <source>
        <dbReference type="ARBA" id="ARBA00022759"/>
    </source>
</evidence>
<proteinExistence type="inferred from homology"/>
<comment type="similarity">
    <text evidence="12">Belongs to the CRISPR-associated Cas9 family.</text>
</comment>
<evidence type="ECO:0000256" key="6">
    <source>
        <dbReference type="ARBA" id="ARBA00022842"/>
    </source>
</evidence>
<feature type="region of interest" description="Disordered" evidence="13">
    <location>
        <begin position="1056"/>
        <end position="1095"/>
    </location>
</feature>
<accession>A0A560FBM4</accession>
<evidence type="ECO:0000256" key="3">
    <source>
        <dbReference type="ARBA" id="ARBA00022723"/>
    </source>
</evidence>
<evidence type="ECO:0000313" key="15">
    <source>
        <dbReference type="EMBL" id="TWB19013.1"/>
    </source>
</evidence>
<evidence type="ECO:0000256" key="1">
    <source>
        <dbReference type="ARBA" id="ARBA00001946"/>
    </source>
</evidence>
<dbReference type="InterPro" id="IPR041383">
    <property type="entry name" value="RuvC_III"/>
</dbReference>